<feature type="transmembrane region" description="Helical" evidence="1">
    <location>
        <begin position="393"/>
        <end position="419"/>
    </location>
</feature>
<sequence length="730" mass="80850">MKNSNKSELFRFARGSQNPLYLIINFLKKRNVYLKIIIAFALSLSLAYLSAPGLPGKVPELKAGEVAPRDIIAPFDFPVYKDDETLQIERETAISEVAPIYSINHQITEIALTHNQNFFQIMGGILKKKRPTSVDKQGISLPEFSWSILANDKARADIEDAVSMMIESVMSQGVLSDRSSLESEGISSISIANAKGEKEILLSDVITIEGIEDYLLTLAEDYFPSDEEKARTAAVIARMMIRANLERNTVATKHRIDEVLSRISPIKYWVLKDEKIVEAHKRVTKEQEIALVSLNENITSIRYATIWLGRAFLILSIVTILGIYIAKTHPEIYENNRNLVAIAIILVILVFISRMVMQFITPSYNYASLLFPAAFASIIITVFFDLQAGLVMALLAGMMGGIVTGLDMGVTLSAVAGAITGSLSTFKIKHYSGLIKAGIMVVGVISLVVLLIGLVRVQPISQILSMMLWAGLGGAFSVFLAWVTIPAFERIMGLSSSIRLIGLSDLNHPLLRKLAIEAPGSYHHSINVGELASRACEVIGCNALLTRVGGYYHDIGKLKNPSYFSENQPPDIKPHDKLSPQMSSLVIKKHVEDGVDFGREWGLPDVIIDMIRKHHGTFLISFFYKVALDEDRHGVVEETDFRYPGPKPDTKESTILMIADAAESAVRSLSNPEPTNIRRTIRTIVENRLNDGQFDDSPLTLKEINKATDVIIEATTVMYHTRIKYAETGA</sequence>
<gene>
    <name evidence="3" type="ORF">B6D57_02650</name>
</gene>
<feature type="transmembrane region" description="Helical" evidence="1">
    <location>
        <begin position="467"/>
        <end position="488"/>
    </location>
</feature>
<evidence type="ECO:0000313" key="4">
    <source>
        <dbReference type="Proteomes" id="UP000192611"/>
    </source>
</evidence>
<dbReference type="Proteomes" id="UP000192611">
    <property type="component" value="Unassembled WGS sequence"/>
</dbReference>
<feature type="transmembrane region" description="Helical" evidence="1">
    <location>
        <begin position="338"/>
        <end position="360"/>
    </location>
</feature>
<dbReference type="InterPro" id="IPR011621">
    <property type="entry name" value="Metal-dep_PHydrolase_7TM_intra"/>
</dbReference>
<keyword evidence="1" id="KW-1133">Transmembrane helix</keyword>
<organism evidence="3 4">
    <name type="scientific">Candidatus Coatesbacteria bacterium 4484_99</name>
    <dbReference type="NCBI Taxonomy" id="1970774"/>
    <lineage>
        <taxon>Bacteria</taxon>
        <taxon>Candidatus Coatesiibacteriota</taxon>
    </lineage>
</organism>
<feature type="transmembrane region" description="Helical" evidence="1">
    <location>
        <begin position="32"/>
        <end position="51"/>
    </location>
</feature>
<evidence type="ECO:0000256" key="1">
    <source>
        <dbReference type="SAM" id="Phobius"/>
    </source>
</evidence>
<name>A0A1W9S176_9BACT</name>
<dbReference type="SMART" id="SM00471">
    <property type="entry name" value="HDc"/>
    <property type="match status" value="1"/>
</dbReference>
<dbReference type="Pfam" id="PF01966">
    <property type="entry name" value="HD"/>
    <property type="match status" value="1"/>
</dbReference>
<dbReference type="PANTHER" id="PTHR36442:SF1">
    <property type="entry name" value="CYCLIC-DI-AMP PHOSPHODIESTERASE PGPH"/>
    <property type="match status" value="1"/>
</dbReference>
<dbReference type="NCBIfam" id="TIGR00277">
    <property type="entry name" value="HDIG"/>
    <property type="match status" value="1"/>
</dbReference>
<dbReference type="SUPFAM" id="SSF109604">
    <property type="entry name" value="HD-domain/PDEase-like"/>
    <property type="match status" value="1"/>
</dbReference>
<dbReference type="PANTHER" id="PTHR36442">
    <property type="entry name" value="CYCLIC-DI-AMP PHOSPHODIESTERASE PGPH"/>
    <property type="match status" value="1"/>
</dbReference>
<comment type="caution">
    <text evidence="3">The sequence shown here is derived from an EMBL/GenBank/DDBJ whole genome shotgun (WGS) entry which is preliminary data.</text>
</comment>
<keyword evidence="1" id="KW-0812">Transmembrane</keyword>
<dbReference type="InterPro" id="IPR011624">
    <property type="entry name" value="Metal-dep_PHydrolase_7TM_extra"/>
</dbReference>
<dbReference type="InterPro" id="IPR052722">
    <property type="entry name" value="PgpH_phosphodiesterase"/>
</dbReference>
<feature type="transmembrane region" description="Helical" evidence="1">
    <location>
        <begin position="307"/>
        <end position="326"/>
    </location>
</feature>
<feature type="transmembrane region" description="Helical" evidence="1">
    <location>
        <begin position="431"/>
        <end position="455"/>
    </location>
</feature>
<dbReference type="EMBL" id="NATQ01000043">
    <property type="protein sequence ID" value="OQX90554.1"/>
    <property type="molecule type" value="Genomic_DNA"/>
</dbReference>
<evidence type="ECO:0000313" key="3">
    <source>
        <dbReference type="EMBL" id="OQX90554.1"/>
    </source>
</evidence>
<feature type="transmembrane region" description="Helical" evidence="1">
    <location>
        <begin position="366"/>
        <end position="386"/>
    </location>
</feature>
<dbReference type="CDD" id="cd00077">
    <property type="entry name" value="HDc"/>
    <property type="match status" value="1"/>
</dbReference>
<dbReference type="InterPro" id="IPR003607">
    <property type="entry name" value="HD/PDEase_dom"/>
</dbReference>
<proteinExistence type="predicted"/>
<accession>A0A1W9S176</accession>
<protein>
    <recommendedName>
        <fullName evidence="2">HD/PDEase domain-containing protein</fullName>
    </recommendedName>
</protein>
<dbReference type="Pfam" id="PF07697">
    <property type="entry name" value="7TMR-HDED"/>
    <property type="match status" value="1"/>
</dbReference>
<feature type="domain" description="HD/PDEase" evidence="2">
    <location>
        <begin position="517"/>
        <end position="674"/>
    </location>
</feature>
<dbReference type="InterPro" id="IPR006674">
    <property type="entry name" value="HD_domain"/>
</dbReference>
<dbReference type="Pfam" id="PF07698">
    <property type="entry name" value="7TM-7TMR_HD"/>
    <property type="match status" value="1"/>
</dbReference>
<evidence type="ECO:0000259" key="2">
    <source>
        <dbReference type="SMART" id="SM00471"/>
    </source>
</evidence>
<dbReference type="InterPro" id="IPR006675">
    <property type="entry name" value="HDIG_dom"/>
</dbReference>
<dbReference type="Gene3D" id="1.10.3210.10">
    <property type="entry name" value="Hypothetical protein af1432"/>
    <property type="match status" value="1"/>
</dbReference>
<reference evidence="4" key="1">
    <citation type="submission" date="2017-03" db="EMBL/GenBank/DDBJ databases">
        <title>Novel pathways for hydrocarbon cycling and metabolic interdependencies in hydrothermal sediment communities.</title>
        <authorList>
            <person name="Dombrowski N."/>
            <person name="Seitz K."/>
            <person name="Teske A."/>
            <person name="Baker B."/>
        </authorList>
    </citation>
    <scope>NUCLEOTIDE SEQUENCE [LARGE SCALE GENOMIC DNA]</scope>
</reference>
<keyword evidence="1" id="KW-0472">Membrane</keyword>
<dbReference type="AlphaFoldDB" id="A0A1W9S176"/>